<evidence type="ECO:0000259" key="6">
    <source>
        <dbReference type="PROSITE" id="PS50075"/>
    </source>
</evidence>
<sequence>MNPTRPSVPVAVIGLACRLPGAADAGAFWQALLHGRDLVGSVPADRWDASAHPDFVSHGAFLADVIGFDAAFFSVSESEAAFMCPQQRLLLELAWHTFEHAGVAPSALEGSDTGVFVGLCGHDFSIQHWERSESLYLGTGTSNAVAANRISFQFGLHGPSLAIDAACASSLSAVHLACRSIADGECAQALAGSANVLLLPQVTANLAEAGVISKSGRCHSFGGAADGYVRSEGAAMVLLKRLDLAERDGDRILGVILASGVNHNGRSNGLTAPNPQAQTHLIRQCIRTAGIDTAALDYVEAAATGTRMGDAIEVKAIKDALVAERPGANPLMLGSVKSNLGHLEGTGGIVGLIKALLSIQHGQIPPSLHSQTLNPLCQLDDATLSIPQCVVPWNRPTSERIAAVSSFGFGGSNAHVVVRGVQSPESARAAADGCVAHPDWHLLTLSARAPEALQSLIQAAASHLEGADLAEAQAFASAAALGREQHRYRVAVPFRDAAALRASLLASQSVDAGTRRTVCVALDDQVLEMVQVWQWLYDHCPAFTQIVDDTAAQLPSDVPLNHWISGGTVPEWSAAICRAALCYCVAAWFEGFVRSPLAFQVDPTGELAAIARLSGVAASDLPMLCENPARLGHWHAQSKRLPIYRSHRSEQPWEHLLSPGKPDPKRTIFCQPDDLALAPDRFLTDLLANLYLQGARLDWSVLYPQGARHAKLPLYPFQHQYHWPAPPDSALVNPVSASATSKEDADWTGQELPLPLLNQRRRQYRLDASCSSVLADHVIDGHYILSAAAQIGLVAEGLMNHAAAAAHVTLSDVQFLAPTFLSLTSTVDAQLIIEPDGPSCGTCQLMTTQRDDPTAWQTVLTCEFTTSATASASRRLPETGDMHPVPPDFYAAMARAGYEYGPSYRWLAAMRDFPDSARYGLKNPDARCPKGLSWHPGLLDSCFHALALQTATNLGGELRLPAGVEAIEIRRPMAPLQSCVLTIDKTSDANAPADFWLYDDSGLPVVTLRQARFGALSRAALAQLERAQRAVDPLATAEPGSAMQWLLATVSCVLGAPIDTEQHTLPLPSLGLDSLKAMELQGYLRRQFRTEVGVTQLLGGMSFQALAQQLDHAQAASSTHPITSTQVPAASIDIESFDRSHRDTLVEIEL</sequence>
<dbReference type="Gene3D" id="3.30.70.3290">
    <property type="match status" value="2"/>
</dbReference>
<feature type="region of interest" description="N-terminal hotdog fold" evidence="5">
    <location>
        <begin position="745"/>
        <end position="871"/>
    </location>
</feature>
<dbReference type="InterPro" id="IPR042104">
    <property type="entry name" value="PKS_dehydratase_sf"/>
</dbReference>
<organism evidence="9 10">
    <name type="scientific">Ahniella affigens</name>
    <dbReference type="NCBI Taxonomy" id="2021234"/>
    <lineage>
        <taxon>Bacteria</taxon>
        <taxon>Pseudomonadati</taxon>
        <taxon>Pseudomonadota</taxon>
        <taxon>Gammaproteobacteria</taxon>
        <taxon>Lysobacterales</taxon>
        <taxon>Rhodanobacteraceae</taxon>
        <taxon>Ahniella</taxon>
    </lineage>
</organism>
<dbReference type="Pfam" id="PF02801">
    <property type="entry name" value="Ketoacyl-synt_C"/>
    <property type="match status" value="1"/>
</dbReference>
<dbReference type="Pfam" id="PF00109">
    <property type="entry name" value="ketoacyl-synt"/>
    <property type="match status" value="1"/>
</dbReference>
<feature type="domain" description="Ketosynthase family 3 (KS3)" evidence="7">
    <location>
        <begin position="7"/>
        <end position="420"/>
    </location>
</feature>
<dbReference type="Pfam" id="PF21089">
    <property type="entry name" value="PKS_DH_N"/>
    <property type="match status" value="1"/>
</dbReference>
<dbReference type="InterPro" id="IPR049551">
    <property type="entry name" value="PKS_DH_C"/>
</dbReference>
<gene>
    <name evidence="9" type="ORF">C7S18_08005</name>
</gene>
<evidence type="ECO:0000313" key="9">
    <source>
        <dbReference type="EMBL" id="AVP97139.1"/>
    </source>
</evidence>
<feature type="active site" description="Proton donor; for dehydratase activity" evidence="5">
    <location>
        <position position="940"/>
    </location>
</feature>
<feature type="domain" description="Carrier" evidence="6">
    <location>
        <begin position="1037"/>
        <end position="1114"/>
    </location>
</feature>
<dbReference type="GO" id="GO:0006633">
    <property type="term" value="P:fatty acid biosynthetic process"/>
    <property type="evidence" value="ECO:0007669"/>
    <property type="project" value="UniProtKB-UniPathway"/>
</dbReference>
<proteinExistence type="predicted"/>
<evidence type="ECO:0000259" key="7">
    <source>
        <dbReference type="PROSITE" id="PS52004"/>
    </source>
</evidence>
<dbReference type="PROSITE" id="PS50075">
    <property type="entry name" value="CARRIER"/>
    <property type="match status" value="1"/>
</dbReference>
<dbReference type="SUPFAM" id="SSF53901">
    <property type="entry name" value="Thiolase-like"/>
    <property type="match status" value="1"/>
</dbReference>
<dbReference type="SMART" id="SM00826">
    <property type="entry name" value="PKS_DH"/>
    <property type="match status" value="1"/>
</dbReference>
<dbReference type="Pfam" id="PF16197">
    <property type="entry name" value="KAsynt_C_assoc"/>
    <property type="match status" value="1"/>
</dbReference>
<dbReference type="InterPro" id="IPR049552">
    <property type="entry name" value="PKS_DH_N"/>
</dbReference>
<reference evidence="9 10" key="1">
    <citation type="submission" date="2018-03" db="EMBL/GenBank/DDBJ databases">
        <title>Ahniella affigens gen. nov., sp. nov., a gammaproteobacterium isolated from sandy soil near a stream.</title>
        <authorList>
            <person name="Ko Y."/>
            <person name="Kim J.-H."/>
        </authorList>
    </citation>
    <scope>NUCLEOTIDE SEQUENCE [LARGE SCALE GENOMIC DNA]</scope>
    <source>
        <strain evidence="9 10">D13</strain>
    </source>
</reference>
<dbReference type="InterPro" id="IPR032821">
    <property type="entry name" value="PKS_assoc"/>
</dbReference>
<dbReference type="Gene3D" id="1.10.1200.10">
    <property type="entry name" value="ACP-like"/>
    <property type="match status" value="1"/>
</dbReference>
<dbReference type="PROSITE" id="PS52019">
    <property type="entry name" value="PKS_MFAS_DH"/>
    <property type="match status" value="1"/>
</dbReference>
<evidence type="ECO:0000256" key="1">
    <source>
        <dbReference type="ARBA" id="ARBA00005194"/>
    </source>
</evidence>
<dbReference type="SMART" id="SM00825">
    <property type="entry name" value="PKS_KS"/>
    <property type="match status" value="1"/>
</dbReference>
<evidence type="ECO:0000259" key="8">
    <source>
        <dbReference type="PROSITE" id="PS52019"/>
    </source>
</evidence>
<dbReference type="RefSeq" id="WP_106891063.1">
    <property type="nucleotide sequence ID" value="NZ_CP027860.1"/>
</dbReference>
<dbReference type="PROSITE" id="PS00606">
    <property type="entry name" value="KS3_1"/>
    <property type="match status" value="1"/>
</dbReference>
<keyword evidence="3" id="KW-0597">Phosphoprotein</keyword>
<reference evidence="9 10" key="2">
    <citation type="submission" date="2018-03" db="EMBL/GenBank/DDBJ databases">
        <authorList>
            <person name="Keele B.F."/>
        </authorList>
    </citation>
    <scope>NUCLEOTIDE SEQUENCE [LARGE SCALE GENOMIC DNA]</scope>
    <source>
        <strain evidence="9 10">D13</strain>
    </source>
</reference>
<evidence type="ECO:0000256" key="3">
    <source>
        <dbReference type="ARBA" id="ARBA00022553"/>
    </source>
</evidence>
<dbReference type="InterPro" id="IPR014031">
    <property type="entry name" value="Ketoacyl_synth_C"/>
</dbReference>
<dbReference type="InterPro" id="IPR020806">
    <property type="entry name" value="PKS_PP-bd"/>
</dbReference>
<dbReference type="PANTHER" id="PTHR43775">
    <property type="entry name" value="FATTY ACID SYNTHASE"/>
    <property type="match status" value="1"/>
</dbReference>
<dbReference type="Gene3D" id="3.10.129.110">
    <property type="entry name" value="Polyketide synthase dehydratase"/>
    <property type="match status" value="1"/>
</dbReference>
<accession>A0A2P1PQM6</accession>
<dbReference type="InterPro" id="IPR036736">
    <property type="entry name" value="ACP-like_sf"/>
</dbReference>
<comment type="pathway">
    <text evidence="1">Lipid metabolism; fatty acid biosynthesis.</text>
</comment>
<evidence type="ECO:0000256" key="2">
    <source>
        <dbReference type="ARBA" id="ARBA00022450"/>
    </source>
</evidence>
<keyword evidence="4" id="KW-0808">Transferase</keyword>
<dbReference type="KEGG" id="xba:C7S18_08005"/>
<dbReference type="AlphaFoldDB" id="A0A2P1PQM6"/>
<protein>
    <submittedName>
        <fullName evidence="9">Uncharacterized protein</fullName>
    </submittedName>
</protein>
<dbReference type="InterPro" id="IPR050091">
    <property type="entry name" value="PKS_NRPS_Biosynth_Enz"/>
</dbReference>
<keyword evidence="10" id="KW-1185">Reference proteome</keyword>
<dbReference type="InterPro" id="IPR020807">
    <property type="entry name" value="PKS_DH"/>
</dbReference>
<dbReference type="Proteomes" id="UP000241074">
    <property type="component" value="Chromosome"/>
</dbReference>
<dbReference type="UniPathway" id="UPA00094"/>
<dbReference type="Gene3D" id="3.40.47.10">
    <property type="match status" value="1"/>
</dbReference>
<evidence type="ECO:0000313" key="10">
    <source>
        <dbReference type="Proteomes" id="UP000241074"/>
    </source>
</evidence>
<dbReference type="InterPro" id="IPR014030">
    <property type="entry name" value="Ketoacyl_synth_N"/>
</dbReference>
<dbReference type="PROSITE" id="PS51257">
    <property type="entry name" value="PROKAR_LIPOPROTEIN"/>
    <property type="match status" value="1"/>
</dbReference>
<dbReference type="InterPro" id="IPR016039">
    <property type="entry name" value="Thiolase-like"/>
</dbReference>
<dbReference type="InterPro" id="IPR018201">
    <property type="entry name" value="Ketoacyl_synth_AS"/>
</dbReference>
<feature type="region of interest" description="C-terminal hotdog fold" evidence="5">
    <location>
        <begin position="881"/>
        <end position="1022"/>
    </location>
</feature>
<dbReference type="InterPro" id="IPR009081">
    <property type="entry name" value="PP-bd_ACP"/>
</dbReference>
<dbReference type="InterPro" id="IPR049900">
    <property type="entry name" value="PKS_mFAS_DH"/>
</dbReference>
<dbReference type="GO" id="GO:0004312">
    <property type="term" value="F:fatty acid synthase activity"/>
    <property type="evidence" value="ECO:0007669"/>
    <property type="project" value="TreeGrafter"/>
</dbReference>
<dbReference type="Pfam" id="PF00550">
    <property type="entry name" value="PP-binding"/>
    <property type="match status" value="1"/>
</dbReference>
<feature type="active site" description="Proton acceptor; for dehydratase activity" evidence="5">
    <location>
        <position position="777"/>
    </location>
</feature>
<evidence type="ECO:0000256" key="4">
    <source>
        <dbReference type="ARBA" id="ARBA00022679"/>
    </source>
</evidence>
<dbReference type="SMART" id="SM00823">
    <property type="entry name" value="PKS_PP"/>
    <property type="match status" value="1"/>
</dbReference>
<dbReference type="CDD" id="cd00833">
    <property type="entry name" value="PKS"/>
    <property type="match status" value="1"/>
</dbReference>
<dbReference type="GO" id="GO:0031177">
    <property type="term" value="F:phosphopantetheine binding"/>
    <property type="evidence" value="ECO:0007669"/>
    <property type="project" value="InterPro"/>
</dbReference>
<keyword evidence="2" id="KW-0596">Phosphopantetheine</keyword>
<dbReference type="InterPro" id="IPR020841">
    <property type="entry name" value="PKS_Beta-ketoAc_synthase_dom"/>
</dbReference>
<dbReference type="EMBL" id="CP027860">
    <property type="protein sequence ID" value="AVP97139.1"/>
    <property type="molecule type" value="Genomic_DNA"/>
</dbReference>
<dbReference type="OrthoDB" id="9778690at2"/>
<dbReference type="PROSITE" id="PS52004">
    <property type="entry name" value="KS3_2"/>
    <property type="match status" value="1"/>
</dbReference>
<feature type="domain" description="PKS/mFAS DH" evidence="8">
    <location>
        <begin position="745"/>
        <end position="1022"/>
    </location>
</feature>
<dbReference type="PANTHER" id="PTHR43775:SF37">
    <property type="entry name" value="SI:DKEY-61P9.11"/>
    <property type="match status" value="1"/>
</dbReference>
<name>A0A2P1PQM6_9GAMM</name>
<dbReference type="Pfam" id="PF14765">
    <property type="entry name" value="PS-DH"/>
    <property type="match status" value="1"/>
</dbReference>
<dbReference type="SUPFAM" id="SSF47336">
    <property type="entry name" value="ACP-like"/>
    <property type="match status" value="1"/>
</dbReference>
<evidence type="ECO:0000256" key="5">
    <source>
        <dbReference type="PROSITE-ProRule" id="PRU01363"/>
    </source>
</evidence>
<dbReference type="GO" id="GO:0004315">
    <property type="term" value="F:3-oxoacyl-[acyl-carrier-protein] synthase activity"/>
    <property type="evidence" value="ECO:0007669"/>
    <property type="project" value="InterPro"/>
</dbReference>